<evidence type="ECO:0000313" key="1">
    <source>
        <dbReference type="EMBL" id="KAK2140180.1"/>
    </source>
</evidence>
<dbReference type="Gene3D" id="3.40.50.300">
    <property type="entry name" value="P-loop containing nucleotide triphosphate hydrolases"/>
    <property type="match status" value="1"/>
</dbReference>
<dbReference type="GO" id="GO:0006790">
    <property type="term" value="P:sulfur compound metabolic process"/>
    <property type="evidence" value="ECO:0007669"/>
    <property type="project" value="TreeGrafter"/>
</dbReference>
<dbReference type="GO" id="GO:0001517">
    <property type="term" value="F:N-acetylglucosamine 6-O-sulfotransferase activity"/>
    <property type="evidence" value="ECO:0007669"/>
    <property type="project" value="TreeGrafter"/>
</dbReference>
<gene>
    <name evidence="1" type="ORF">LSH36_1450g00005</name>
</gene>
<reference evidence="1" key="1">
    <citation type="journal article" date="2023" name="Mol. Biol. Evol.">
        <title>Third-Generation Sequencing Reveals the Adaptive Role of the Epigenome in Three Deep-Sea Polychaetes.</title>
        <authorList>
            <person name="Perez M."/>
            <person name="Aroh O."/>
            <person name="Sun Y."/>
            <person name="Lan Y."/>
            <person name="Juniper S.K."/>
            <person name="Young C.R."/>
            <person name="Angers B."/>
            <person name="Qian P.Y."/>
        </authorList>
    </citation>
    <scope>NUCLEOTIDE SEQUENCE</scope>
    <source>
        <strain evidence="1">P08H-3</strain>
    </source>
</reference>
<keyword evidence="2" id="KW-1185">Reference proteome</keyword>
<evidence type="ECO:0008006" key="3">
    <source>
        <dbReference type="Google" id="ProtNLM"/>
    </source>
</evidence>
<accession>A0AAD9IU79</accession>
<dbReference type="EMBL" id="JAODUP010001450">
    <property type="protein sequence ID" value="KAK2140180.1"/>
    <property type="molecule type" value="Genomic_DNA"/>
</dbReference>
<dbReference type="GO" id="GO:0006044">
    <property type="term" value="P:N-acetylglucosamine metabolic process"/>
    <property type="evidence" value="ECO:0007669"/>
    <property type="project" value="TreeGrafter"/>
</dbReference>
<dbReference type="PANTHER" id="PTHR10704:SF44">
    <property type="entry name" value="LD35051P-RELATED"/>
    <property type="match status" value="1"/>
</dbReference>
<dbReference type="SUPFAM" id="SSF52540">
    <property type="entry name" value="P-loop containing nucleoside triphosphate hydrolases"/>
    <property type="match status" value="1"/>
</dbReference>
<name>A0AAD9IU79_9ANNE</name>
<dbReference type="AlphaFoldDB" id="A0AAD9IU79"/>
<dbReference type="Proteomes" id="UP001208570">
    <property type="component" value="Unassembled WGS sequence"/>
</dbReference>
<proteinExistence type="predicted"/>
<sequence length="403" mass="46279">MSRDNVGSGMLSDGVSVYDIEDIHKIETLPADATRAVLILSYQRCGSSFFGGLFDSAPKGFYIYEPLDSLYNAMYGTPEGWNVPSDIMNHSNGTVRNIPESELREVSTFLANLLQCKFQSLPLDLFLHKYWMQFANYESSIGSFKDCVIKYELHKAHGRCYDSIKDRCPKRFGDNTTLQETCVRYLSLARTRGYVTISGQDISGLELFTSYLSCLERYRDKVDRCISKLNDSCQGSSIRSTKTVRATMASVEYLIEMVPQLKVIHLVRDPRAVVLSRHNFDSSAQSLYANGDLIKEAMLFCHNLANDIVRRRQLETKYPGSFMEVIYDKFVEDPLRYTEDIYKFINVTLTNSVRKWIAKKSNGSQNSTVIANKWKYELPYIKIKHISETCQNVFELLDYNWNL</sequence>
<dbReference type="Pfam" id="PF13469">
    <property type="entry name" value="Sulfotransfer_3"/>
    <property type="match status" value="1"/>
</dbReference>
<protein>
    <recommendedName>
        <fullName evidence="3">Sulfotransferase</fullName>
    </recommendedName>
</protein>
<evidence type="ECO:0000313" key="2">
    <source>
        <dbReference type="Proteomes" id="UP001208570"/>
    </source>
</evidence>
<dbReference type="InterPro" id="IPR051135">
    <property type="entry name" value="Gal/GlcNAc/GalNAc_ST"/>
</dbReference>
<dbReference type="InterPro" id="IPR027417">
    <property type="entry name" value="P-loop_NTPase"/>
</dbReference>
<dbReference type="PANTHER" id="PTHR10704">
    <property type="entry name" value="CARBOHYDRATE SULFOTRANSFERASE"/>
    <property type="match status" value="1"/>
</dbReference>
<comment type="caution">
    <text evidence="1">The sequence shown here is derived from an EMBL/GenBank/DDBJ whole genome shotgun (WGS) entry which is preliminary data.</text>
</comment>
<organism evidence="1 2">
    <name type="scientific">Paralvinella palmiformis</name>
    <dbReference type="NCBI Taxonomy" id="53620"/>
    <lineage>
        <taxon>Eukaryota</taxon>
        <taxon>Metazoa</taxon>
        <taxon>Spiralia</taxon>
        <taxon>Lophotrochozoa</taxon>
        <taxon>Annelida</taxon>
        <taxon>Polychaeta</taxon>
        <taxon>Sedentaria</taxon>
        <taxon>Canalipalpata</taxon>
        <taxon>Terebellida</taxon>
        <taxon>Terebelliformia</taxon>
        <taxon>Alvinellidae</taxon>
        <taxon>Paralvinella</taxon>
    </lineage>
</organism>